<dbReference type="Gene3D" id="3.30.70.330">
    <property type="match status" value="1"/>
</dbReference>
<evidence type="ECO:0000256" key="5">
    <source>
        <dbReference type="SAM" id="MobiDB-lite"/>
    </source>
</evidence>
<sequence>MLSVAKAVDRSTAHNLATEGIESRKAKDKRCAYLLKEGVVFPNTPAAGLMAPADLEHHIKEYGVRKNQILKNPNLYMSKTRLSIHNIPRSIEEPALRSAAMSAISKFKQEIKDDKRKPLSADEMAEGWDKLPRLVQCKIVRSSDRVDAKTGKSRSLGYAFIEFSTHAHALACLRFLNFRNTKQAFSKVLLDDEDEDEKADGSRQKSAHEISRRSLRVMFAIENAQIVHKRELRTKVAEKNRAMKTVGAGADDKGKDRAGSKGKAKGKNRNFGMAPASNTSASKLPNRSKFTQGNRSKRQ</sequence>
<dbReference type="PANTHER" id="PTHR48039">
    <property type="entry name" value="RNA-BINDING MOTIF PROTEIN 14B"/>
    <property type="match status" value="1"/>
</dbReference>
<organism evidence="6 7">
    <name type="scientific">Coemansia erecta</name>
    <dbReference type="NCBI Taxonomy" id="147472"/>
    <lineage>
        <taxon>Eukaryota</taxon>
        <taxon>Fungi</taxon>
        <taxon>Fungi incertae sedis</taxon>
        <taxon>Zoopagomycota</taxon>
        <taxon>Kickxellomycotina</taxon>
        <taxon>Kickxellomycetes</taxon>
        <taxon>Kickxellales</taxon>
        <taxon>Kickxellaceae</taxon>
        <taxon>Coemansia</taxon>
    </lineage>
</organism>
<evidence type="ECO:0000256" key="4">
    <source>
        <dbReference type="ARBA" id="ARBA00023242"/>
    </source>
</evidence>
<dbReference type="InterPro" id="IPR035979">
    <property type="entry name" value="RBD_domain_sf"/>
</dbReference>
<comment type="caution">
    <text evidence="6">The sequence shown here is derived from an EMBL/GenBank/DDBJ whole genome shotgun (WGS) entry which is preliminary data.</text>
</comment>
<evidence type="ECO:0000256" key="1">
    <source>
        <dbReference type="ARBA" id="ARBA00004123"/>
    </source>
</evidence>
<feature type="compositionally biased region" description="Polar residues" evidence="5">
    <location>
        <begin position="276"/>
        <end position="299"/>
    </location>
</feature>
<keyword evidence="7" id="KW-1185">Reference proteome</keyword>
<dbReference type="PANTHER" id="PTHR48039:SF5">
    <property type="entry name" value="RNA-BINDING PROTEIN 28"/>
    <property type="match status" value="1"/>
</dbReference>
<accession>A0A9W8CMI4</accession>
<gene>
    <name evidence="6" type="primary">NOP4_2</name>
    <name evidence="6" type="ORF">LPJ53_006502</name>
</gene>
<keyword evidence="2" id="KW-0677">Repeat</keyword>
<dbReference type="InterPro" id="IPR012677">
    <property type="entry name" value="Nucleotide-bd_a/b_plait_sf"/>
</dbReference>
<dbReference type="AlphaFoldDB" id="A0A9W8CMI4"/>
<feature type="compositionally biased region" description="Basic and acidic residues" evidence="5">
    <location>
        <begin position="250"/>
        <end position="259"/>
    </location>
</feature>
<dbReference type="GO" id="GO:0005634">
    <property type="term" value="C:nucleus"/>
    <property type="evidence" value="ECO:0007669"/>
    <property type="project" value="UniProtKB-SubCell"/>
</dbReference>
<name>A0A9W8CMI4_9FUNG</name>
<feature type="region of interest" description="Disordered" evidence="5">
    <location>
        <begin position="238"/>
        <end position="299"/>
    </location>
</feature>
<keyword evidence="4" id="KW-0539">Nucleus</keyword>
<evidence type="ECO:0000256" key="2">
    <source>
        <dbReference type="ARBA" id="ARBA00022737"/>
    </source>
</evidence>
<dbReference type="EMBL" id="JANBOJ010000887">
    <property type="protein sequence ID" value="KAJ1718464.1"/>
    <property type="molecule type" value="Genomic_DNA"/>
</dbReference>
<dbReference type="GO" id="GO:0003729">
    <property type="term" value="F:mRNA binding"/>
    <property type="evidence" value="ECO:0007669"/>
    <property type="project" value="TreeGrafter"/>
</dbReference>
<proteinExistence type="predicted"/>
<dbReference type="SUPFAM" id="SSF54928">
    <property type="entry name" value="RNA-binding domain, RBD"/>
    <property type="match status" value="1"/>
</dbReference>
<dbReference type="Proteomes" id="UP001149813">
    <property type="component" value="Unassembled WGS sequence"/>
</dbReference>
<evidence type="ECO:0000313" key="6">
    <source>
        <dbReference type="EMBL" id="KAJ1718464.1"/>
    </source>
</evidence>
<keyword evidence="3" id="KW-0694">RNA-binding</keyword>
<reference evidence="6" key="1">
    <citation type="submission" date="2022-07" db="EMBL/GenBank/DDBJ databases">
        <title>Phylogenomic reconstructions and comparative analyses of Kickxellomycotina fungi.</title>
        <authorList>
            <person name="Reynolds N.K."/>
            <person name="Stajich J.E."/>
            <person name="Barry K."/>
            <person name="Grigoriev I.V."/>
            <person name="Crous P."/>
            <person name="Smith M.E."/>
        </authorList>
    </citation>
    <scope>NUCLEOTIDE SEQUENCE</scope>
    <source>
        <strain evidence="6">NBRC 32514</strain>
    </source>
</reference>
<dbReference type="OrthoDB" id="267048at2759"/>
<protein>
    <submittedName>
        <fullName evidence="6">RNA recognition motif-containing protein</fullName>
    </submittedName>
</protein>
<evidence type="ECO:0000313" key="7">
    <source>
        <dbReference type="Proteomes" id="UP001149813"/>
    </source>
</evidence>
<comment type="subcellular location">
    <subcellularLocation>
        <location evidence="1">Nucleus</location>
    </subcellularLocation>
</comment>
<dbReference type="InterPro" id="IPR051945">
    <property type="entry name" value="RRM_MRD1_RNA_proc_ribogen"/>
</dbReference>
<evidence type="ECO:0000256" key="3">
    <source>
        <dbReference type="ARBA" id="ARBA00022884"/>
    </source>
</evidence>